<dbReference type="InterPro" id="IPR019644">
    <property type="entry name" value="DUF2508"/>
</dbReference>
<proteinExistence type="predicted"/>
<comment type="caution">
    <text evidence="1">The sequence shown here is derived from an EMBL/GenBank/DDBJ whole genome shotgun (WGS) entry which is preliminary data.</text>
</comment>
<dbReference type="Pfam" id="PF10704">
    <property type="entry name" value="DUF2508"/>
    <property type="match status" value="1"/>
</dbReference>
<dbReference type="EMBL" id="VNHM01000011">
    <property type="protein sequence ID" value="TYO94827.1"/>
    <property type="molecule type" value="Genomic_DNA"/>
</dbReference>
<dbReference type="AlphaFoldDB" id="A0A5S4ZPL8"/>
<dbReference type="Proteomes" id="UP000323166">
    <property type="component" value="Unassembled WGS sequence"/>
</dbReference>
<sequence>MNSNYLERFLSWLTPLKKEPPGLLEAVNSARRDWKQAQHDFNFISDKNMIDCTVHKIKASERQYIALLKAAKQQNITAWQWESPPVTATSGEACHATEQAN</sequence>
<dbReference type="RefSeq" id="WP_166512076.1">
    <property type="nucleotide sequence ID" value="NZ_VNHM01000011.1"/>
</dbReference>
<accession>A0A5S4ZPL8</accession>
<keyword evidence="2" id="KW-1185">Reference proteome</keyword>
<protein>
    <submittedName>
        <fullName evidence="1">Uncharacterized protein DUF2508</fullName>
    </submittedName>
</protein>
<organism evidence="1 2">
    <name type="scientific">Desulfallas thermosapovorans DSM 6562</name>
    <dbReference type="NCBI Taxonomy" id="1121431"/>
    <lineage>
        <taxon>Bacteria</taxon>
        <taxon>Bacillati</taxon>
        <taxon>Bacillota</taxon>
        <taxon>Clostridia</taxon>
        <taxon>Eubacteriales</taxon>
        <taxon>Desulfallaceae</taxon>
        <taxon>Desulfallas</taxon>
    </lineage>
</organism>
<reference evidence="1 2" key="1">
    <citation type="submission" date="2019-07" db="EMBL/GenBank/DDBJ databases">
        <title>Genomic Encyclopedia of Type Strains, Phase I: the one thousand microbial genomes (KMG-I) project.</title>
        <authorList>
            <person name="Kyrpides N."/>
        </authorList>
    </citation>
    <scope>NUCLEOTIDE SEQUENCE [LARGE SCALE GENOMIC DNA]</scope>
    <source>
        <strain evidence="1 2">DSM 6562</strain>
    </source>
</reference>
<evidence type="ECO:0000313" key="1">
    <source>
        <dbReference type="EMBL" id="TYO94827.1"/>
    </source>
</evidence>
<name>A0A5S4ZPL8_9FIRM</name>
<evidence type="ECO:0000313" key="2">
    <source>
        <dbReference type="Proteomes" id="UP000323166"/>
    </source>
</evidence>
<gene>
    <name evidence="1" type="ORF">LX24_02080</name>
</gene>